<organism evidence="1 2">
    <name type="scientific">Diversispora eburnea</name>
    <dbReference type="NCBI Taxonomy" id="1213867"/>
    <lineage>
        <taxon>Eukaryota</taxon>
        <taxon>Fungi</taxon>
        <taxon>Fungi incertae sedis</taxon>
        <taxon>Mucoromycota</taxon>
        <taxon>Glomeromycotina</taxon>
        <taxon>Glomeromycetes</taxon>
        <taxon>Diversisporales</taxon>
        <taxon>Diversisporaceae</taxon>
        <taxon>Diversispora</taxon>
    </lineage>
</organism>
<dbReference type="AlphaFoldDB" id="A0A9N8VL53"/>
<proteinExistence type="predicted"/>
<gene>
    <name evidence="1" type="ORF">DEBURN_LOCUS2321</name>
</gene>
<protein>
    <submittedName>
        <fullName evidence="1">3005_t:CDS:1</fullName>
    </submittedName>
</protein>
<evidence type="ECO:0000313" key="1">
    <source>
        <dbReference type="EMBL" id="CAG8454241.1"/>
    </source>
</evidence>
<accession>A0A9N8VL53</accession>
<keyword evidence="2" id="KW-1185">Reference proteome</keyword>
<sequence length="138" mass="15546">MDKANVHRTFYKALETMGNDQKISQEFHNVIQELLKGKKGCGPLHLVTLGFFERSTNFGGRVYAPPSGTSEQSNEVSDICNKSMDVNKSVRGKRKNIDSTNTRVTKKGKKVSAFTEKSDITLMEFEETLITFFKSRST</sequence>
<dbReference type="OrthoDB" id="2430946at2759"/>
<reference evidence="1" key="1">
    <citation type="submission" date="2021-06" db="EMBL/GenBank/DDBJ databases">
        <authorList>
            <person name="Kallberg Y."/>
            <person name="Tangrot J."/>
            <person name="Rosling A."/>
        </authorList>
    </citation>
    <scope>NUCLEOTIDE SEQUENCE</scope>
    <source>
        <strain evidence="1">AZ414A</strain>
    </source>
</reference>
<dbReference type="Proteomes" id="UP000789706">
    <property type="component" value="Unassembled WGS sequence"/>
</dbReference>
<dbReference type="EMBL" id="CAJVPK010000123">
    <property type="protein sequence ID" value="CAG8454241.1"/>
    <property type="molecule type" value="Genomic_DNA"/>
</dbReference>
<name>A0A9N8VL53_9GLOM</name>
<evidence type="ECO:0000313" key="2">
    <source>
        <dbReference type="Proteomes" id="UP000789706"/>
    </source>
</evidence>
<comment type="caution">
    <text evidence="1">The sequence shown here is derived from an EMBL/GenBank/DDBJ whole genome shotgun (WGS) entry which is preliminary data.</text>
</comment>